<evidence type="ECO:0008006" key="4">
    <source>
        <dbReference type="Google" id="ProtNLM"/>
    </source>
</evidence>
<sequence>MAERKTKDAPATPAEGELQQSTSIEGQQQPTTMQTDTASAGESQGQSTDSPIEVKPASAGDSSVAELFGPDAIKVVAKCEYFRRAGRVFSREPETIRLDALREGDLELLMGEPMLVVTPARIGEAG</sequence>
<reference evidence="3" key="1">
    <citation type="journal article" date="2019" name="Int. J. Syst. Evol. Microbiol.">
        <title>The Global Catalogue of Microorganisms (GCM) 10K type strain sequencing project: providing services to taxonomists for standard genome sequencing and annotation.</title>
        <authorList>
            <consortium name="The Broad Institute Genomics Platform"/>
            <consortium name="The Broad Institute Genome Sequencing Center for Infectious Disease"/>
            <person name="Wu L."/>
            <person name="Ma J."/>
        </authorList>
    </citation>
    <scope>NUCLEOTIDE SEQUENCE [LARGE SCALE GENOMIC DNA]</scope>
    <source>
        <strain evidence="3">KCTC 23701</strain>
    </source>
</reference>
<evidence type="ECO:0000256" key="1">
    <source>
        <dbReference type="SAM" id="MobiDB-lite"/>
    </source>
</evidence>
<proteinExistence type="predicted"/>
<gene>
    <name evidence="2" type="ORF">GCM10007350_22130</name>
</gene>
<comment type="caution">
    <text evidence="2">The sequence shown here is derived from an EMBL/GenBank/DDBJ whole genome shotgun (WGS) entry which is preliminary data.</text>
</comment>
<feature type="compositionally biased region" description="Polar residues" evidence="1">
    <location>
        <begin position="18"/>
        <end position="50"/>
    </location>
</feature>
<accession>A0ABQ3H0W7</accession>
<name>A0ABQ3H0W7_9NEIS</name>
<dbReference type="EMBL" id="BMYO01000005">
    <property type="protein sequence ID" value="GHD63852.1"/>
    <property type="molecule type" value="Genomic_DNA"/>
</dbReference>
<evidence type="ECO:0000313" key="3">
    <source>
        <dbReference type="Proteomes" id="UP000604737"/>
    </source>
</evidence>
<dbReference type="SUPFAM" id="SSF160059">
    <property type="entry name" value="PriA/YqbF domain"/>
    <property type="match status" value="1"/>
</dbReference>
<protein>
    <recommendedName>
        <fullName evidence="4">Mu-like prophage FluMu N-terminal domain-containing protein</fullName>
    </recommendedName>
</protein>
<keyword evidence="3" id="KW-1185">Reference proteome</keyword>
<organism evidence="2 3">
    <name type="scientific">Jeongeupia chitinilytica</name>
    <dbReference type="NCBI Taxonomy" id="1041641"/>
    <lineage>
        <taxon>Bacteria</taxon>
        <taxon>Pseudomonadati</taxon>
        <taxon>Pseudomonadota</taxon>
        <taxon>Betaproteobacteria</taxon>
        <taxon>Neisseriales</taxon>
        <taxon>Chitinibacteraceae</taxon>
        <taxon>Jeongeupia</taxon>
    </lineage>
</organism>
<evidence type="ECO:0000313" key="2">
    <source>
        <dbReference type="EMBL" id="GHD63852.1"/>
    </source>
</evidence>
<feature type="region of interest" description="Disordered" evidence="1">
    <location>
        <begin position="1"/>
        <end position="64"/>
    </location>
</feature>
<dbReference type="Proteomes" id="UP000604737">
    <property type="component" value="Unassembled WGS sequence"/>
</dbReference>